<keyword evidence="3 6" id="KW-0812">Transmembrane</keyword>
<reference evidence="8 9" key="1">
    <citation type="submission" date="2024-09" db="EMBL/GenBank/DDBJ databases">
        <title>Rethinking Asexuality: The Enigmatic Case of Functional Sexual Genes in Lepraria (Stereocaulaceae).</title>
        <authorList>
            <person name="Doellman M."/>
            <person name="Sun Y."/>
            <person name="Barcenas-Pena A."/>
            <person name="Lumbsch H.T."/>
            <person name="Grewe F."/>
        </authorList>
    </citation>
    <scope>NUCLEOTIDE SEQUENCE [LARGE SCALE GENOMIC DNA]</scope>
    <source>
        <strain evidence="8 9">Mercado 3170</strain>
    </source>
</reference>
<sequence length="461" mass="48773">MAMVPKGLMGIYGAFAMMVSTLGVIADLVRRLSVFFGWLGDKIPGRRTPFLLGVTVLGLSTLCFALGSTLPVLLIARVLEGLSSSIVCTLGYALLNDVVGTAEIGKATGYTDMALSLGILLGPVAGGFLYEYGGYFQVFLPAIGLLAVELVLRLMIIEPEKPGSFAAISPESSKSRNSLTMADGHTYGTTGTVPAWSDLMDEYRPAELDPGSASKLVTNIETQPLLPMTNPQAPGNAFAIMLSEPRFLVAIMGIFTLLTIGTGFDGVLAPYIKDDFDLNPIHAAGLFLAMALPMMLAPISGILTDRYGPKWPAFSGFLLAVPSLVLLRLVTRGVTLPFVKLAVLLFCFGIALALSLPPLRVEAIMVVKAFEEERPGVFGQNGAYSQAYGLLNLASAAGSTIGPLCAGMVRVWLGWRSMSLSMGLLSAVMLVFVIVVTGRSGRRCGQAASDSSDNCTEVNTH</sequence>
<feature type="transmembrane region" description="Helical" evidence="6">
    <location>
        <begin position="74"/>
        <end position="95"/>
    </location>
</feature>
<evidence type="ECO:0000256" key="1">
    <source>
        <dbReference type="ARBA" id="ARBA00004141"/>
    </source>
</evidence>
<dbReference type="InterPro" id="IPR011701">
    <property type="entry name" value="MFS"/>
</dbReference>
<evidence type="ECO:0000256" key="2">
    <source>
        <dbReference type="ARBA" id="ARBA00022448"/>
    </source>
</evidence>
<keyword evidence="2" id="KW-0813">Transport</keyword>
<accession>A0ABR4AD85</accession>
<feature type="transmembrane region" description="Helical" evidence="6">
    <location>
        <begin position="50"/>
        <end position="68"/>
    </location>
</feature>
<keyword evidence="5 6" id="KW-0472">Membrane</keyword>
<dbReference type="Pfam" id="PF07690">
    <property type="entry name" value="MFS_1"/>
    <property type="match status" value="1"/>
</dbReference>
<dbReference type="Gene3D" id="1.20.1250.20">
    <property type="entry name" value="MFS general substrate transporter like domains"/>
    <property type="match status" value="1"/>
</dbReference>
<evidence type="ECO:0000256" key="5">
    <source>
        <dbReference type="ARBA" id="ARBA00023136"/>
    </source>
</evidence>
<feature type="transmembrane region" description="Helical" evidence="6">
    <location>
        <begin position="336"/>
        <end position="356"/>
    </location>
</feature>
<evidence type="ECO:0000256" key="6">
    <source>
        <dbReference type="SAM" id="Phobius"/>
    </source>
</evidence>
<feature type="transmembrane region" description="Helical" evidence="6">
    <location>
        <begin position="107"/>
        <end position="129"/>
    </location>
</feature>
<feature type="transmembrane region" description="Helical" evidence="6">
    <location>
        <begin position="135"/>
        <end position="156"/>
    </location>
</feature>
<feature type="transmembrane region" description="Helical" evidence="6">
    <location>
        <begin position="281"/>
        <end position="299"/>
    </location>
</feature>
<comment type="caution">
    <text evidence="8">The sequence shown here is derived from an EMBL/GenBank/DDBJ whole genome shotgun (WGS) entry which is preliminary data.</text>
</comment>
<dbReference type="PANTHER" id="PTHR23506:SF23">
    <property type="entry name" value="GH10249P"/>
    <property type="match status" value="1"/>
</dbReference>
<gene>
    <name evidence="8" type="ORF">N7G274_003301</name>
</gene>
<feature type="transmembrane region" description="Helical" evidence="6">
    <location>
        <begin position="419"/>
        <end position="437"/>
    </location>
</feature>
<dbReference type="InterPro" id="IPR036259">
    <property type="entry name" value="MFS_trans_sf"/>
</dbReference>
<proteinExistence type="predicted"/>
<dbReference type="SUPFAM" id="SSF103473">
    <property type="entry name" value="MFS general substrate transporter"/>
    <property type="match status" value="1"/>
</dbReference>
<dbReference type="InterPro" id="IPR050930">
    <property type="entry name" value="MFS_Vesicular_Transporter"/>
</dbReference>
<evidence type="ECO:0000256" key="3">
    <source>
        <dbReference type="ARBA" id="ARBA00022692"/>
    </source>
</evidence>
<feature type="transmembrane region" description="Helical" evidence="6">
    <location>
        <begin position="247"/>
        <end position="269"/>
    </location>
</feature>
<feature type="transmembrane region" description="Helical" evidence="6">
    <location>
        <begin position="311"/>
        <end position="330"/>
    </location>
</feature>
<keyword evidence="9" id="KW-1185">Reference proteome</keyword>
<dbReference type="PROSITE" id="PS50850">
    <property type="entry name" value="MFS"/>
    <property type="match status" value="1"/>
</dbReference>
<evidence type="ECO:0000259" key="7">
    <source>
        <dbReference type="PROSITE" id="PS50850"/>
    </source>
</evidence>
<evidence type="ECO:0000313" key="8">
    <source>
        <dbReference type="EMBL" id="KAL2043782.1"/>
    </source>
</evidence>
<keyword evidence="4 6" id="KW-1133">Transmembrane helix</keyword>
<dbReference type="PANTHER" id="PTHR23506">
    <property type="entry name" value="GH10249P"/>
    <property type="match status" value="1"/>
</dbReference>
<protein>
    <recommendedName>
        <fullName evidence="7">Major facilitator superfamily (MFS) profile domain-containing protein</fullName>
    </recommendedName>
</protein>
<dbReference type="EMBL" id="JBEFKJ010000010">
    <property type="protein sequence ID" value="KAL2043782.1"/>
    <property type="molecule type" value="Genomic_DNA"/>
</dbReference>
<evidence type="ECO:0000313" key="9">
    <source>
        <dbReference type="Proteomes" id="UP001590950"/>
    </source>
</evidence>
<comment type="subcellular location">
    <subcellularLocation>
        <location evidence="1">Membrane</location>
        <topology evidence="1">Multi-pass membrane protein</topology>
    </subcellularLocation>
</comment>
<dbReference type="CDD" id="cd17325">
    <property type="entry name" value="MFS_MdtG_SLC18_like"/>
    <property type="match status" value="1"/>
</dbReference>
<dbReference type="Proteomes" id="UP001590950">
    <property type="component" value="Unassembled WGS sequence"/>
</dbReference>
<dbReference type="InterPro" id="IPR020846">
    <property type="entry name" value="MFS_dom"/>
</dbReference>
<name>A0ABR4AD85_9LECA</name>
<feature type="domain" description="Major facilitator superfamily (MFS) profile" evidence="7">
    <location>
        <begin position="1"/>
        <end position="441"/>
    </location>
</feature>
<evidence type="ECO:0000256" key="4">
    <source>
        <dbReference type="ARBA" id="ARBA00022989"/>
    </source>
</evidence>
<organism evidence="8 9">
    <name type="scientific">Stereocaulon virgatum</name>
    <dbReference type="NCBI Taxonomy" id="373712"/>
    <lineage>
        <taxon>Eukaryota</taxon>
        <taxon>Fungi</taxon>
        <taxon>Dikarya</taxon>
        <taxon>Ascomycota</taxon>
        <taxon>Pezizomycotina</taxon>
        <taxon>Lecanoromycetes</taxon>
        <taxon>OSLEUM clade</taxon>
        <taxon>Lecanoromycetidae</taxon>
        <taxon>Lecanorales</taxon>
        <taxon>Lecanorineae</taxon>
        <taxon>Stereocaulaceae</taxon>
        <taxon>Stereocaulon</taxon>
    </lineage>
</organism>
<feature type="transmembrane region" description="Helical" evidence="6">
    <location>
        <begin position="12"/>
        <end position="29"/>
    </location>
</feature>